<dbReference type="PANTHER" id="PTHR32282:SF33">
    <property type="entry name" value="PEPTIDOGLYCAN GLYCOSYLTRANSFERASE"/>
    <property type="match status" value="1"/>
</dbReference>
<comment type="caution">
    <text evidence="16">The sequence shown here is derived from an EMBL/GenBank/DDBJ whole genome shotgun (WGS) entry which is preliminary data.</text>
</comment>
<evidence type="ECO:0000259" key="15">
    <source>
        <dbReference type="Pfam" id="PF00912"/>
    </source>
</evidence>
<feature type="domain" description="Penicillin-binding protein transpeptidase" evidence="14">
    <location>
        <begin position="396"/>
        <end position="634"/>
    </location>
</feature>
<organism evidence="16 17">
    <name type="scientific">Albidovulum salinarum</name>
    <dbReference type="NCBI Taxonomy" id="2984153"/>
    <lineage>
        <taxon>Bacteria</taxon>
        <taxon>Pseudomonadati</taxon>
        <taxon>Pseudomonadota</taxon>
        <taxon>Alphaproteobacteria</taxon>
        <taxon>Rhodobacterales</taxon>
        <taxon>Paracoccaceae</taxon>
        <taxon>Albidovulum</taxon>
    </lineage>
</organism>
<evidence type="ECO:0000256" key="6">
    <source>
        <dbReference type="ARBA" id="ARBA00022676"/>
    </source>
</evidence>
<evidence type="ECO:0000256" key="1">
    <source>
        <dbReference type="ARBA" id="ARBA00004752"/>
    </source>
</evidence>
<dbReference type="InterPro" id="IPR001460">
    <property type="entry name" value="PCN-bd_Tpept"/>
</dbReference>
<sequence>MSRSGGKKPPMVAERRYSQSAAPKSKPAQKKTRKPKASRPRRAASGSSWPVRLVTGLAGLIWRVVWGIGWRVGAVVAILVGLATLYFYAQLPPLEQLIDARTRGSVTMLDRDGKVFAWRGETFGGTITADTVSPHLKNAIVATEDKRFYRHLGVSPRGIASAIRINLAEGRGPLEGNGGSTITQQVAKLLCLGVAYDPATWKSEADYEADCRRGSLVRKIKEVPYSLALEAKYGKDDVLTLYINRAYLGAGARGFEAASQRYFGKSANEVSPSEAAMLAGLLKAPSYYAPTNDLGRAQDRAAVILGLMHDQGYLTDTQYAEARANPARLSQAAEARAGGYFADWVMESGPGFLTQDTTEDVIVRTTLDQRMQTAAEEALAFVFDTKVKEGSQAQAAIVVMSADGAVRAMVGGRKTKVSGAFNRATQALRQVGSTFKPFVYAAALDMGFTMNSVVEDAPITLYVKGSGEWSPQNYTKDFRGPITLTEALTNSINTATVRVSQWVGLEAVRQVAEHFGLASDLAAGPAVALGASESTLIEMTGAYAGILNGGSSVKPYGLTELRIQGDDTALMGQEGGMGERVISEEAARQLTYMMTQVIERGTGGRARLPDRDAAGKTGTTSDYRDAWFIGFTADYVAGVWMGNDDNSPLTGVTGGGLPAEIWHEVMLRINEGLPPAPLPMIRPEQLPAPAWAGQTQQSGGFAQQGQQPRRDPVESVLRDVLGAILGGGRN</sequence>
<dbReference type="Pfam" id="PF00905">
    <property type="entry name" value="Transpeptidase"/>
    <property type="match status" value="1"/>
</dbReference>
<dbReference type="Proteomes" id="UP001209535">
    <property type="component" value="Unassembled WGS sequence"/>
</dbReference>
<evidence type="ECO:0000256" key="13">
    <source>
        <dbReference type="SAM" id="Phobius"/>
    </source>
</evidence>
<dbReference type="InterPro" id="IPR001264">
    <property type="entry name" value="Glyco_trans_51"/>
</dbReference>
<evidence type="ECO:0000256" key="10">
    <source>
        <dbReference type="ARBA" id="ARBA00044770"/>
    </source>
</evidence>
<evidence type="ECO:0000256" key="3">
    <source>
        <dbReference type="ARBA" id="ARBA00007739"/>
    </source>
</evidence>
<dbReference type="EMBL" id="JAOVQO010000022">
    <property type="protein sequence ID" value="MCU9850164.1"/>
    <property type="molecule type" value="Genomic_DNA"/>
</dbReference>
<evidence type="ECO:0000256" key="2">
    <source>
        <dbReference type="ARBA" id="ARBA00007090"/>
    </source>
</evidence>
<keyword evidence="9" id="KW-0511">Multifunctional enzyme</keyword>
<comment type="similarity">
    <text evidence="2">In the C-terminal section; belongs to the transpeptidase family.</text>
</comment>
<dbReference type="RefSeq" id="WP_263339853.1">
    <property type="nucleotide sequence ID" value="NZ_JAOVQO010000022.1"/>
</dbReference>
<gene>
    <name evidence="16" type="ORF">OEZ60_19425</name>
</gene>
<evidence type="ECO:0000256" key="4">
    <source>
        <dbReference type="ARBA" id="ARBA00022645"/>
    </source>
</evidence>
<dbReference type="InterPro" id="IPR023346">
    <property type="entry name" value="Lysozyme-like_dom_sf"/>
</dbReference>
<evidence type="ECO:0000256" key="8">
    <source>
        <dbReference type="ARBA" id="ARBA00022801"/>
    </source>
</evidence>
<keyword evidence="7" id="KW-0808">Transferase</keyword>
<dbReference type="SUPFAM" id="SSF56601">
    <property type="entry name" value="beta-lactamase/transpeptidase-like"/>
    <property type="match status" value="1"/>
</dbReference>
<comment type="similarity">
    <text evidence="3">In the N-terminal section; belongs to the glycosyltransferase 51 family.</text>
</comment>
<dbReference type="Pfam" id="PF00912">
    <property type="entry name" value="Transgly"/>
    <property type="match status" value="1"/>
</dbReference>
<dbReference type="Gene3D" id="1.10.3810.10">
    <property type="entry name" value="Biosynthetic peptidoglycan transglycosylase-like"/>
    <property type="match status" value="1"/>
</dbReference>
<keyword evidence="17" id="KW-1185">Reference proteome</keyword>
<name>A0ABT2X9V0_9RHOB</name>
<feature type="transmembrane region" description="Helical" evidence="13">
    <location>
        <begin position="68"/>
        <end position="89"/>
    </location>
</feature>
<keyword evidence="13" id="KW-0472">Membrane</keyword>
<dbReference type="InterPro" id="IPR050396">
    <property type="entry name" value="Glycosyltr_51/Transpeptidase"/>
</dbReference>
<evidence type="ECO:0000256" key="11">
    <source>
        <dbReference type="ARBA" id="ARBA00049902"/>
    </source>
</evidence>
<evidence type="ECO:0000313" key="17">
    <source>
        <dbReference type="Proteomes" id="UP001209535"/>
    </source>
</evidence>
<keyword evidence="13" id="KW-0812">Transmembrane</keyword>
<proteinExistence type="inferred from homology"/>
<evidence type="ECO:0000256" key="12">
    <source>
        <dbReference type="SAM" id="MobiDB-lite"/>
    </source>
</evidence>
<dbReference type="NCBIfam" id="TIGR02074">
    <property type="entry name" value="PBP_1a_fam"/>
    <property type="match status" value="1"/>
</dbReference>
<evidence type="ECO:0000313" key="16">
    <source>
        <dbReference type="EMBL" id="MCU9850164.1"/>
    </source>
</evidence>
<keyword evidence="6" id="KW-0328">Glycosyltransferase</keyword>
<feature type="region of interest" description="Disordered" evidence="12">
    <location>
        <begin position="1"/>
        <end position="45"/>
    </location>
</feature>
<keyword evidence="13" id="KW-1133">Transmembrane helix</keyword>
<comment type="pathway">
    <text evidence="1">Cell wall biogenesis; peptidoglycan biosynthesis.</text>
</comment>
<feature type="compositionally biased region" description="Low complexity" evidence="12">
    <location>
        <begin position="693"/>
        <end position="707"/>
    </location>
</feature>
<evidence type="ECO:0000256" key="9">
    <source>
        <dbReference type="ARBA" id="ARBA00023268"/>
    </source>
</evidence>
<keyword evidence="8" id="KW-0378">Hydrolase</keyword>
<feature type="domain" description="Glycosyl transferase family 51" evidence="15">
    <location>
        <begin position="126"/>
        <end position="308"/>
    </location>
</feature>
<evidence type="ECO:0000259" key="14">
    <source>
        <dbReference type="Pfam" id="PF00905"/>
    </source>
</evidence>
<feature type="region of interest" description="Disordered" evidence="12">
    <location>
        <begin position="690"/>
        <end position="714"/>
    </location>
</feature>
<feature type="compositionally biased region" description="Basic residues" evidence="12">
    <location>
        <begin position="27"/>
        <end position="42"/>
    </location>
</feature>
<dbReference type="PANTHER" id="PTHR32282">
    <property type="entry name" value="BINDING PROTEIN TRANSPEPTIDASE, PUTATIVE-RELATED"/>
    <property type="match status" value="1"/>
</dbReference>
<keyword evidence="4" id="KW-0121">Carboxypeptidase</keyword>
<evidence type="ECO:0000256" key="7">
    <source>
        <dbReference type="ARBA" id="ARBA00022679"/>
    </source>
</evidence>
<dbReference type="InterPro" id="IPR012338">
    <property type="entry name" value="Beta-lactam/transpept-like"/>
</dbReference>
<comment type="catalytic activity">
    <reaction evidence="11">
        <text>[GlcNAc-(1-&gt;4)-Mur2Ac(oyl-L-Ala-gamma-D-Glu-L-Lys-D-Ala-D-Ala)](n)-di-trans,octa-cis-undecaprenyl diphosphate + beta-D-GlcNAc-(1-&gt;4)-Mur2Ac(oyl-L-Ala-gamma-D-Glu-L-Lys-D-Ala-D-Ala)-di-trans,octa-cis-undecaprenyl diphosphate = [GlcNAc-(1-&gt;4)-Mur2Ac(oyl-L-Ala-gamma-D-Glu-L-Lys-D-Ala-D-Ala)](n+1)-di-trans,octa-cis-undecaprenyl diphosphate + di-trans,octa-cis-undecaprenyl diphosphate + H(+)</text>
        <dbReference type="Rhea" id="RHEA:23708"/>
        <dbReference type="Rhea" id="RHEA-COMP:9602"/>
        <dbReference type="Rhea" id="RHEA-COMP:9603"/>
        <dbReference type="ChEBI" id="CHEBI:15378"/>
        <dbReference type="ChEBI" id="CHEBI:58405"/>
        <dbReference type="ChEBI" id="CHEBI:60033"/>
        <dbReference type="ChEBI" id="CHEBI:78435"/>
        <dbReference type="EC" id="2.4.99.28"/>
    </reaction>
</comment>
<accession>A0ABT2X9V0</accession>
<keyword evidence="5" id="KW-0645">Protease</keyword>
<dbReference type="EC" id="2.4.99.28" evidence="10"/>
<dbReference type="Gene3D" id="3.40.710.10">
    <property type="entry name" value="DD-peptidase/beta-lactamase superfamily"/>
    <property type="match status" value="1"/>
</dbReference>
<dbReference type="SUPFAM" id="SSF53955">
    <property type="entry name" value="Lysozyme-like"/>
    <property type="match status" value="1"/>
</dbReference>
<dbReference type="InterPro" id="IPR036950">
    <property type="entry name" value="PBP_transglycosylase"/>
</dbReference>
<evidence type="ECO:0000256" key="5">
    <source>
        <dbReference type="ARBA" id="ARBA00022670"/>
    </source>
</evidence>
<reference evidence="16 17" key="1">
    <citation type="submission" date="2022-10" db="EMBL/GenBank/DDBJ databases">
        <title>Defluviimonas sp. nov., isolated from ocean surface sediments.</title>
        <authorList>
            <person name="He W."/>
            <person name="Wang L."/>
            <person name="Zhang D.-F."/>
        </authorList>
    </citation>
    <scope>NUCLEOTIDE SEQUENCE [LARGE SCALE GENOMIC DNA]</scope>
    <source>
        <strain evidence="16 17">WL0024</strain>
    </source>
</reference>
<protein>
    <recommendedName>
        <fullName evidence="10">peptidoglycan glycosyltransferase</fullName>
        <ecNumber evidence="10">2.4.99.28</ecNumber>
    </recommendedName>
</protein>